<feature type="region of interest" description="Disordered" evidence="6">
    <location>
        <begin position="1"/>
        <end position="34"/>
    </location>
</feature>
<evidence type="ECO:0000256" key="1">
    <source>
        <dbReference type="ARBA" id="ARBA00022723"/>
    </source>
</evidence>
<dbReference type="GO" id="GO:0003677">
    <property type="term" value="F:DNA binding"/>
    <property type="evidence" value="ECO:0007669"/>
    <property type="project" value="UniProtKB-KW"/>
</dbReference>
<dbReference type="AlphaFoldDB" id="A0A2B7Z2V8"/>
<feature type="region of interest" description="Disordered" evidence="6">
    <location>
        <begin position="400"/>
        <end position="424"/>
    </location>
</feature>
<evidence type="ECO:0000256" key="6">
    <source>
        <dbReference type="SAM" id="MobiDB-lite"/>
    </source>
</evidence>
<dbReference type="GO" id="GO:0006351">
    <property type="term" value="P:DNA-templated transcription"/>
    <property type="evidence" value="ECO:0007669"/>
    <property type="project" value="InterPro"/>
</dbReference>
<evidence type="ECO:0000313" key="8">
    <source>
        <dbReference type="EMBL" id="PGH28246.1"/>
    </source>
</evidence>
<dbReference type="SMART" id="SM00066">
    <property type="entry name" value="GAL4"/>
    <property type="match status" value="1"/>
</dbReference>
<proteinExistence type="predicted"/>
<keyword evidence="9" id="KW-1185">Reference proteome</keyword>
<feature type="compositionally biased region" description="Polar residues" evidence="6">
    <location>
        <begin position="72"/>
        <end position="89"/>
    </location>
</feature>
<organism evidence="8 9">
    <name type="scientific">Polytolypa hystricis (strain UAMH7299)</name>
    <dbReference type="NCBI Taxonomy" id="1447883"/>
    <lineage>
        <taxon>Eukaryota</taxon>
        <taxon>Fungi</taxon>
        <taxon>Dikarya</taxon>
        <taxon>Ascomycota</taxon>
        <taxon>Pezizomycotina</taxon>
        <taxon>Eurotiomycetes</taxon>
        <taxon>Eurotiomycetidae</taxon>
        <taxon>Onygenales</taxon>
        <taxon>Onygenales incertae sedis</taxon>
        <taxon>Polytolypa</taxon>
    </lineage>
</organism>
<feature type="compositionally biased region" description="Polar residues" evidence="6">
    <location>
        <begin position="800"/>
        <end position="822"/>
    </location>
</feature>
<dbReference type="InterPro" id="IPR007219">
    <property type="entry name" value="XnlR_reg_dom"/>
</dbReference>
<dbReference type="PROSITE" id="PS50048">
    <property type="entry name" value="ZN2_CY6_FUNGAL_2"/>
    <property type="match status" value="1"/>
</dbReference>
<dbReference type="SMART" id="SM00906">
    <property type="entry name" value="Fungal_trans"/>
    <property type="match status" value="1"/>
</dbReference>
<dbReference type="InterPro" id="IPR001138">
    <property type="entry name" value="Zn2Cys6_DnaBD"/>
</dbReference>
<evidence type="ECO:0000256" key="2">
    <source>
        <dbReference type="ARBA" id="ARBA00023015"/>
    </source>
</evidence>
<feature type="compositionally biased region" description="Low complexity" evidence="6">
    <location>
        <begin position="189"/>
        <end position="204"/>
    </location>
</feature>
<keyword evidence="3" id="KW-0238">DNA-binding</keyword>
<keyword evidence="4" id="KW-0804">Transcription</keyword>
<feature type="compositionally biased region" description="Polar residues" evidence="6">
    <location>
        <begin position="850"/>
        <end position="860"/>
    </location>
</feature>
<evidence type="ECO:0000313" key="9">
    <source>
        <dbReference type="Proteomes" id="UP000224634"/>
    </source>
</evidence>
<sequence>MSLSSPKAKTGGAQPRQIRFVSSNGQPQAKRRRVTAACFTCRKRKIRCSGEQPECKTCSDYGHTCLGYPEPASSQSLSQAPGKTETNIRSPEAKDAAPPPQKSRSIIPSGVTSARASQPEPKFTPITGGIGRHAGRDADAAAISSPESGRSSLIASNRTHVPYFRYFGPTAIVPGFKQMVVRVRESRKSNPSLSTESISSLRSSKVPDPGDTSSSALADCRASHSIPFYDPEDNLPVSSLITHLCDIFFTHLGCNFPFIQRDRFLRDLAEKRIEPILVDAVCALAARFSLHPLLVVTQPKEGELGASSTTETNHAQQGYVFARRAMCAIIDALPCPTVPAAQACLMLAHEEFGANHDSGLWMYLGMSIRMAQDLGMQKVEDIKYSYGRVGLTPKMVKLGQASRGDETQHKDMQASTIGEGADDEVAEERERVDTFWTIFFMDRVISSGTGRPVTLRDDDIEIFFPPQSETLQNGWPAPFPPLMRIIHLYGRVTDLLNAIKEVNHVTPDTLRQLAGMENDLTGIYQRLSPKLHFNAMNFQNYVKAGEGATFILLHVWFHALIVILHQPTLLHSFSGKIQQLFHNSRELSMSSAKTIADILAFAELIDARSFIGTPFSSQPIYVAACAFLMESALYSVPSSRACSPSQLGPADNSAKPSFSGVDTSTNTERTSNPKHCLLASAAKDNYQRCYKALKALETYWEGIKYILTVLDQKAKGIWDPLLYTEEEMDGAVEQPLAGPISPLGWKGTMAPPAPMEPPTKRRDGPHQAAQPEIDHGSPRINPSQAIGWALTGATNSSQPNLSFLYQLPPTQSTPVPRSSTELAPQHDDKFPYASAPDIRCPAGIDPYTPISPQYPATSSHDAQRHNQPRLVSPPGYTHISSAGVSSPESNPRIRPAPMFSSIDRTLGSPAQPNYPSELRSSHLNHGDTTPYNFQNASTQIVSEATHQCMTNHHPTGGLANLTPNTPGLTIESQDIDMNVLQDHTSFPFSFDEEFIPWLEYLPQDVLNYFGDHQGYRPVLAPEHPDDQGPPSV</sequence>
<protein>
    <recommendedName>
        <fullName evidence="7">Zn(2)-C6 fungal-type domain-containing protein</fullName>
    </recommendedName>
</protein>
<dbReference type="CDD" id="cd12148">
    <property type="entry name" value="fungal_TF_MHR"/>
    <property type="match status" value="1"/>
</dbReference>
<evidence type="ECO:0000256" key="4">
    <source>
        <dbReference type="ARBA" id="ARBA00023163"/>
    </source>
</evidence>
<feature type="compositionally biased region" description="Polar residues" evidence="6">
    <location>
        <begin position="102"/>
        <end position="116"/>
    </location>
</feature>
<reference evidence="8 9" key="1">
    <citation type="submission" date="2017-10" db="EMBL/GenBank/DDBJ databases">
        <title>Comparative genomics in systemic dimorphic fungi from Ajellomycetaceae.</title>
        <authorList>
            <person name="Munoz J.F."/>
            <person name="Mcewen J.G."/>
            <person name="Clay O.K."/>
            <person name="Cuomo C.A."/>
        </authorList>
    </citation>
    <scope>NUCLEOTIDE SEQUENCE [LARGE SCALE GENOMIC DNA]</scope>
    <source>
        <strain evidence="8 9">UAMH7299</strain>
    </source>
</reference>
<dbReference type="PANTHER" id="PTHR47783">
    <property type="entry name" value="ZN(II)2CYS6 TRANSCRIPTION FACTOR (EUROFUNG)-RELATED"/>
    <property type="match status" value="1"/>
</dbReference>
<feature type="compositionally biased region" description="Polar residues" evidence="6">
    <location>
        <begin position="878"/>
        <end position="889"/>
    </location>
</feature>
<feature type="region of interest" description="Disordered" evidence="6">
    <location>
        <begin position="800"/>
        <end position="829"/>
    </location>
</feature>
<evidence type="ECO:0000256" key="3">
    <source>
        <dbReference type="ARBA" id="ARBA00023125"/>
    </source>
</evidence>
<feature type="region of interest" description="Disordered" evidence="6">
    <location>
        <begin position="185"/>
        <end position="217"/>
    </location>
</feature>
<dbReference type="PANTHER" id="PTHR47783:SF1">
    <property type="entry name" value="ZN(II)2CYS6 TRANSCRIPTION FACTOR (EUROFUNG)"/>
    <property type="match status" value="1"/>
</dbReference>
<keyword evidence="5" id="KW-0539">Nucleus</keyword>
<feature type="region of interest" description="Disordered" evidence="6">
    <location>
        <begin position="645"/>
        <end position="671"/>
    </location>
</feature>
<feature type="domain" description="Zn(2)-C6 fungal-type" evidence="7">
    <location>
        <begin position="37"/>
        <end position="65"/>
    </location>
</feature>
<feature type="region of interest" description="Disordered" evidence="6">
    <location>
        <begin position="72"/>
        <end position="152"/>
    </location>
</feature>
<dbReference type="CDD" id="cd00067">
    <property type="entry name" value="GAL4"/>
    <property type="match status" value="1"/>
</dbReference>
<dbReference type="STRING" id="1447883.A0A2B7Z2V8"/>
<gene>
    <name evidence="8" type="ORF">AJ80_00137</name>
</gene>
<feature type="compositionally biased region" description="Polar residues" evidence="6">
    <location>
        <begin position="654"/>
        <end position="670"/>
    </location>
</feature>
<feature type="compositionally biased region" description="Basic and acidic residues" evidence="6">
    <location>
        <begin position="403"/>
        <end position="412"/>
    </location>
</feature>
<dbReference type="Pfam" id="PF00172">
    <property type="entry name" value="Zn_clus"/>
    <property type="match status" value="1"/>
</dbReference>
<feature type="region of interest" description="Disordered" evidence="6">
    <location>
        <begin position="748"/>
        <end position="780"/>
    </location>
</feature>
<feature type="region of interest" description="Disordered" evidence="6">
    <location>
        <begin position="843"/>
        <end position="894"/>
    </location>
</feature>
<evidence type="ECO:0000256" key="5">
    <source>
        <dbReference type="ARBA" id="ARBA00023242"/>
    </source>
</evidence>
<name>A0A2B7Z2V8_POLH7</name>
<dbReference type="SUPFAM" id="SSF57701">
    <property type="entry name" value="Zn2/Cys6 DNA-binding domain"/>
    <property type="match status" value="1"/>
</dbReference>
<dbReference type="Pfam" id="PF04082">
    <property type="entry name" value="Fungal_trans"/>
    <property type="match status" value="1"/>
</dbReference>
<dbReference type="GO" id="GO:0000981">
    <property type="term" value="F:DNA-binding transcription factor activity, RNA polymerase II-specific"/>
    <property type="evidence" value="ECO:0007669"/>
    <property type="project" value="InterPro"/>
</dbReference>
<dbReference type="PROSITE" id="PS00463">
    <property type="entry name" value="ZN2_CY6_FUNGAL_1"/>
    <property type="match status" value="1"/>
</dbReference>
<keyword evidence="2" id="KW-0805">Transcription regulation</keyword>
<dbReference type="EMBL" id="PDNA01000001">
    <property type="protein sequence ID" value="PGH28246.1"/>
    <property type="molecule type" value="Genomic_DNA"/>
</dbReference>
<comment type="caution">
    <text evidence="8">The sequence shown here is derived from an EMBL/GenBank/DDBJ whole genome shotgun (WGS) entry which is preliminary data.</text>
</comment>
<dbReference type="OrthoDB" id="2354469at2759"/>
<dbReference type="InterPro" id="IPR036864">
    <property type="entry name" value="Zn2-C6_fun-type_DNA-bd_sf"/>
</dbReference>
<accession>A0A2B7Z2V8</accession>
<evidence type="ECO:0000259" key="7">
    <source>
        <dbReference type="PROSITE" id="PS50048"/>
    </source>
</evidence>
<dbReference type="Gene3D" id="4.10.240.10">
    <property type="entry name" value="Zn(2)-C6 fungal-type DNA-binding domain"/>
    <property type="match status" value="1"/>
</dbReference>
<dbReference type="GO" id="GO:0008270">
    <property type="term" value="F:zinc ion binding"/>
    <property type="evidence" value="ECO:0007669"/>
    <property type="project" value="InterPro"/>
</dbReference>
<dbReference type="Proteomes" id="UP000224634">
    <property type="component" value="Unassembled WGS sequence"/>
</dbReference>
<keyword evidence="1" id="KW-0479">Metal-binding</keyword>